<organism evidence="3">
    <name type="scientific">Dyadobacter sp. 676</name>
    <dbReference type="NCBI Taxonomy" id="3088362"/>
    <lineage>
        <taxon>Bacteria</taxon>
        <taxon>Pseudomonadati</taxon>
        <taxon>Bacteroidota</taxon>
        <taxon>Cytophagia</taxon>
        <taxon>Cytophagales</taxon>
        <taxon>Spirosomataceae</taxon>
        <taxon>Dyadobacter</taxon>
    </lineage>
</organism>
<feature type="chain" id="PRO_5043358488" evidence="1">
    <location>
        <begin position="22"/>
        <end position="308"/>
    </location>
</feature>
<name>A0AAU8FKK9_9BACT</name>
<dbReference type="RefSeq" id="WP_353719838.1">
    <property type="nucleotide sequence ID" value="NZ_CP159289.1"/>
</dbReference>
<sequence length="308" mass="33589">MKSASLFAAMLGSLFCLEANAQQVSFKTEFIGNSGYWFLPNGDKPKEKIGDSKGSAIIYQGAVNIPLSTKMNENNRPTAWGVGLSGAYASLGNEKFGGEMVSEIMNLQLGVYHLRPLNGKWSVRAGVGMGVFTPSTDFSKIRFRNVLGSAGVVFIRHLKPNLAVGGGLALNSSLGYPMVFPAVYVNWKHHGKFNVSAELVDGLDVAASYRFNDNLKLSWAFEMNGQMALLEKEGKDVIFSHQYIVTGLRPEVKLGKTGLTASAMVGLNLYRPAAYSDRTLKGMFASNNDYYFSASPYASIGLKWDFKL</sequence>
<dbReference type="EMBL" id="CP159289">
    <property type="protein sequence ID" value="XCH24523.1"/>
    <property type="molecule type" value="Genomic_DNA"/>
</dbReference>
<evidence type="ECO:0000256" key="1">
    <source>
        <dbReference type="SAM" id="SignalP"/>
    </source>
</evidence>
<gene>
    <name evidence="3" type="ORF">ABV298_30220</name>
</gene>
<dbReference type="Pfam" id="PF19783">
    <property type="entry name" value="DUF6268"/>
    <property type="match status" value="1"/>
</dbReference>
<dbReference type="InterPro" id="IPR046235">
    <property type="entry name" value="DUF6268"/>
</dbReference>
<proteinExistence type="predicted"/>
<feature type="domain" description="DUF6268" evidence="2">
    <location>
        <begin position="19"/>
        <end position="304"/>
    </location>
</feature>
<protein>
    <submittedName>
        <fullName evidence="3">DUF6268 family outer membrane beta-barrel protein</fullName>
    </submittedName>
</protein>
<evidence type="ECO:0000313" key="3">
    <source>
        <dbReference type="EMBL" id="XCH24523.1"/>
    </source>
</evidence>
<dbReference type="AlphaFoldDB" id="A0AAU8FKK9"/>
<accession>A0AAU8FKK9</accession>
<evidence type="ECO:0000259" key="2">
    <source>
        <dbReference type="Pfam" id="PF19783"/>
    </source>
</evidence>
<keyword evidence="1" id="KW-0732">Signal</keyword>
<reference evidence="3" key="1">
    <citation type="submission" date="2024-06" db="EMBL/GenBank/DDBJ databases">
        <title>Sequencing and assembly of the genome of Dyadobacter sp. strain 676, a symbiont of Cyamopsis tetragonoloba.</title>
        <authorList>
            <person name="Guro P."/>
            <person name="Sazanova A."/>
            <person name="Kuznetsova I."/>
            <person name="Belimov A."/>
            <person name="Safronova V."/>
        </authorList>
    </citation>
    <scope>NUCLEOTIDE SEQUENCE</scope>
    <source>
        <strain evidence="3">676</strain>
    </source>
</reference>
<feature type="signal peptide" evidence="1">
    <location>
        <begin position="1"/>
        <end position="21"/>
    </location>
</feature>